<comment type="pathway">
    <text evidence="2">Organic acid metabolism; glycolate biosynthesis; glycolate from 2-phosphoglycolate: step 1/1.</text>
</comment>
<dbReference type="AlphaFoldDB" id="A0A401G0S7"/>
<dbReference type="Gene3D" id="3.40.50.1000">
    <property type="entry name" value="HAD superfamily/HAD-like"/>
    <property type="match status" value="1"/>
</dbReference>
<sequence length="209" mass="23913">MPPQDIKAVVFDCDGVLFDTAEVNRIYYNRILTHLGRPALTEAQFTFAHMHTVDESLAHLFPEDESLAAAQEFRKSMHMNYQEFLQYMTPEPHLRPLLQKLRPRYRTAIATNRTDTMNRLLSEFDLTDEFELVVTALDVARPKPHPDALLRVLNYFDLSPRQAIYIGDTKVDELATKAAGIPFAAYGDASLSAEFHISTLRDMEQILNL</sequence>
<dbReference type="SFLD" id="SFLDG01129">
    <property type="entry name" value="C1.5:_HAD__Beta-PGM__Phosphata"/>
    <property type="match status" value="1"/>
</dbReference>
<dbReference type="NCBIfam" id="TIGR01549">
    <property type="entry name" value="HAD-SF-IA-v1"/>
    <property type="match status" value="1"/>
</dbReference>
<dbReference type="SUPFAM" id="SSF56784">
    <property type="entry name" value="HAD-like"/>
    <property type="match status" value="1"/>
</dbReference>
<comment type="caution">
    <text evidence="5">The sequence shown here is derived from an EMBL/GenBank/DDBJ whole genome shotgun (WGS) entry which is preliminary data.</text>
</comment>
<dbReference type="Gene3D" id="1.10.150.240">
    <property type="entry name" value="Putative phosphatase, domain 2"/>
    <property type="match status" value="1"/>
</dbReference>
<dbReference type="OrthoDB" id="9793014at2"/>
<dbReference type="InterPro" id="IPR050155">
    <property type="entry name" value="HAD-like_hydrolase_sf"/>
</dbReference>
<dbReference type="InterPro" id="IPR041492">
    <property type="entry name" value="HAD_2"/>
</dbReference>
<dbReference type="NCBIfam" id="TIGR01509">
    <property type="entry name" value="HAD-SF-IA-v3"/>
    <property type="match status" value="1"/>
</dbReference>
<comment type="similarity">
    <text evidence="3">Belongs to the HAD-like hydrolase superfamily. CbbY/CbbZ/Gph/YieH family.</text>
</comment>
<dbReference type="GO" id="GO:0005829">
    <property type="term" value="C:cytosol"/>
    <property type="evidence" value="ECO:0007669"/>
    <property type="project" value="TreeGrafter"/>
</dbReference>
<gene>
    <name evidence="5" type="ORF">DENIS_3809</name>
</gene>
<evidence type="ECO:0000313" key="5">
    <source>
        <dbReference type="EMBL" id="GBC62825.1"/>
    </source>
</evidence>
<dbReference type="PANTHER" id="PTHR43434:SF1">
    <property type="entry name" value="PHOSPHOGLYCOLATE PHOSPHATASE"/>
    <property type="match status" value="1"/>
</dbReference>
<evidence type="ECO:0000256" key="2">
    <source>
        <dbReference type="ARBA" id="ARBA00004818"/>
    </source>
</evidence>
<dbReference type="EMBL" id="BEXT01000001">
    <property type="protein sequence ID" value="GBC62825.1"/>
    <property type="molecule type" value="Genomic_DNA"/>
</dbReference>
<dbReference type="RefSeq" id="WP_124329966.1">
    <property type="nucleotide sequence ID" value="NZ_BEXT01000001.1"/>
</dbReference>
<reference evidence="6" key="2">
    <citation type="submission" date="2019-01" db="EMBL/GenBank/DDBJ databases">
        <title>Genome sequence of Desulfonema ishimotonii strain Tokyo 01.</title>
        <authorList>
            <person name="Fukui M."/>
        </authorList>
    </citation>
    <scope>NUCLEOTIDE SEQUENCE [LARGE SCALE GENOMIC DNA]</scope>
    <source>
        <strain evidence="6">Tokyo 01</strain>
    </source>
</reference>
<evidence type="ECO:0000256" key="4">
    <source>
        <dbReference type="ARBA" id="ARBA00013078"/>
    </source>
</evidence>
<dbReference type="EC" id="3.1.3.18" evidence="4"/>
<proteinExistence type="inferred from homology"/>
<evidence type="ECO:0000256" key="1">
    <source>
        <dbReference type="ARBA" id="ARBA00000830"/>
    </source>
</evidence>
<dbReference type="InterPro" id="IPR023214">
    <property type="entry name" value="HAD_sf"/>
</dbReference>
<dbReference type="PANTHER" id="PTHR43434">
    <property type="entry name" value="PHOSPHOGLYCOLATE PHOSPHATASE"/>
    <property type="match status" value="1"/>
</dbReference>
<protein>
    <recommendedName>
        <fullName evidence="4">phosphoglycolate phosphatase</fullName>
        <ecNumber evidence="4">3.1.3.18</ecNumber>
    </recommendedName>
</protein>
<dbReference type="Proteomes" id="UP000288096">
    <property type="component" value="Unassembled WGS sequence"/>
</dbReference>
<organism evidence="5 6">
    <name type="scientific">Desulfonema ishimotonii</name>
    <dbReference type="NCBI Taxonomy" id="45657"/>
    <lineage>
        <taxon>Bacteria</taxon>
        <taxon>Pseudomonadati</taxon>
        <taxon>Thermodesulfobacteriota</taxon>
        <taxon>Desulfobacteria</taxon>
        <taxon>Desulfobacterales</taxon>
        <taxon>Desulfococcaceae</taxon>
        <taxon>Desulfonema</taxon>
    </lineage>
</organism>
<evidence type="ECO:0000256" key="3">
    <source>
        <dbReference type="ARBA" id="ARBA00006171"/>
    </source>
</evidence>
<dbReference type="InterPro" id="IPR023198">
    <property type="entry name" value="PGP-like_dom2"/>
</dbReference>
<keyword evidence="5" id="KW-0378">Hydrolase</keyword>
<evidence type="ECO:0000313" key="6">
    <source>
        <dbReference type="Proteomes" id="UP000288096"/>
    </source>
</evidence>
<comment type="catalytic activity">
    <reaction evidence="1">
        <text>2-phosphoglycolate + H2O = glycolate + phosphate</text>
        <dbReference type="Rhea" id="RHEA:14369"/>
        <dbReference type="ChEBI" id="CHEBI:15377"/>
        <dbReference type="ChEBI" id="CHEBI:29805"/>
        <dbReference type="ChEBI" id="CHEBI:43474"/>
        <dbReference type="ChEBI" id="CHEBI:58033"/>
        <dbReference type="EC" id="3.1.3.18"/>
    </reaction>
</comment>
<reference evidence="6" key="1">
    <citation type="submission" date="2017-11" db="EMBL/GenBank/DDBJ databases">
        <authorList>
            <person name="Watanabe M."/>
            <person name="Kojima H."/>
        </authorList>
    </citation>
    <scope>NUCLEOTIDE SEQUENCE [LARGE SCALE GENOMIC DNA]</scope>
    <source>
        <strain evidence="6">Tokyo 01</strain>
    </source>
</reference>
<dbReference type="Pfam" id="PF13419">
    <property type="entry name" value="HAD_2"/>
    <property type="match status" value="1"/>
</dbReference>
<accession>A0A401G0S7</accession>
<keyword evidence="6" id="KW-1185">Reference proteome</keyword>
<dbReference type="SFLD" id="SFLDS00003">
    <property type="entry name" value="Haloacid_Dehalogenase"/>
    <property type="match status" value="1"/>
</dbReference>
<name>A0A401G0S7_9BACT</name>
<dbReference type="InterPro" id="IPR036412">
    <property type="entry name" value="HAD-like_sf"/>
</dbReference>
<dbReference type="GO" id="GO:0008967">
    <property type="term" value="F:phosphoglycolate phosphatase activity"/>
    <property type="evidence" value="ECO:0007669"/>
    <property type="project" value="UniProtKB-EC"/>
</dbReference>
<dbReference type="InterPro" id="IPR006439">
    <property type="entry name" value="HAD-SF_hydro_IA"/>
</dbReference>
<dbReference type="GO" id="GO:0006281">
    <property type="term" value="P:DNA repair"/>
    <property type="evidence" value="ECO:0007669"/>
    <property type="project" value="TreeGrafter"/>
</dbReference>